<feature type="region of interest" description="Disordered" evidence="1">
    <location>
        <begin position="1"/>
        <end position="33"/>
    </location>
</feature>
<organism evidence="2 3">
    <name type="scientific">Pendulispora rubella</name>
    <dbReference type="NCBI Taxonomy" id="2741070"/>
    <lineage>
        <taxon>Bacteria</taxon>
        <taxon>Pseudomonadati</taxon>
        <taxon>Myxococcota</taxon>
        <taxon>Myxococcia</taxon>
        <taxon>Myxococcales</taxon>
        <taxon>Sorangiineae</taxon>
        <taxon>Pendulisporaceae</taxon>
        <taxon>Pendulispora</taxon>
    </lineage>
</organism>
<keyword evidence="3" id="KW-1185">Reference proteome</keyword>
<gene>
    <name evidence="2" type="ORF">LVJ94_21605</name>
</gene>
<evidence type="ECO:0000313" key="2">
    <source>
        <dbReference type="EMBL" id="WXB09814.1"/>
    </source>
</evidence>
<evidence type="ECO:0000313" key="3">
    <source>
        <dbReference type="Proteomes" id="UP001374803"/>
    </source>
</evidence>
<dbReference type="EMBL" id="CP089983">
    <property type="protein sequence ID" value="WXB09814.1"/>
    <property type="molecule type" value="Genomic_DNA"/>
</dbReference>
<sequence>MLTRAKPLLHQAGSPHLPSPPARPGPAGSWTEKGFVLSGERPDAIRSAIASAHRNLVILDTSTESMASELTDRVLDLRDKLLAVGVPPEAQERRDKVLFALSSSKVSVEVRGSFGDRDGSMLRTVARVIHGIVVSKTEIRDEVDRLVLSASRDFDPRALTPRSLWLLSAKSSPSDLRDAAKNLVIDDETEVSVVELHGARRDERLARELDVFDAVKKVGKGRYRRAAIEPFVASEAALRIATTRPLEPRQLAASKKAARALDAILFDGWGFYDPAGHAIVLRNNMVDPHAKVPGARR</sequence>
<evidence type="ECO:0000256" key="1">
    <source>
        <dbReference type="SAM" id="MobiDB-lite"/>
    </source>
</evidence>
<proteinExistence type="predicted"/>
<reference evidence="2" key="1">
    <citation type="submission" date="2021-12" db="EMBL/GenBank/DDBJ databases">
        <title>Discovery of the Pendulisporaceae a myxobacterial family with distinct sporulation behavior and unique specialized metabolism.</title>
        <authorList>
            <person name="Garcia R."/>
            <person name="Popoff A."/>
            <person name="Bader C.D."/>
            <person name="Loehr J."/>
            <person name="Walesch S."/>
            <person name="Walt C."/>
            <person name="Boldt J."/>
            <person name="Bunk B."/>
            <person name="Haeckl F.J.F.P.J."/>
            <person name="Gunesch A.P."/>
            <person name="Birkelbach J."/>
            <person name="Nuebel U."/>
            <person name="Pietschmann T."/>
            <person name="Bach T."/>
            <person name="Mueller R."/>
        </authorList>
    </citation>
    <scope>NUCLEOTIDE SEQUENCE</scope>
    <source>
        <strain evidence="2">MSr11367</strain>
    </source>
</reference>
<dbReference type="Proteomes" id="UP001374803">
    <property type="component" value="Chromosome"/>
</dbReference>
<protein>
    <submittedName>
        <fullName evidence="2">Uncharacterized protein</fullName>
    </submittedName>
</protein>
<accession>A0ABZ2LFY8</accession>
<name>A0ABZ2LFY8_9BACT</name>
<dbReference type="RefSeq" id="WP_394839487.1">
    <property type="nucleotide sequence ID" value="NZ_CP089929.1"/>
</dbReference>